<dbReference type="SUPFAM" id="SSF46565">
    <property type="entry name" value="Chaperone J-domain"/>
    <property type="match status" value="1"/>
</dbReference>
<evidence type="ECO:0000256" key="2">
    <source>
        <dbReference type="ARBA" id="ARBA00022604"/>
    </source>
</evidence>
<feature type="coiled-coil region" evidence="3">
    <location>
        <begin position="332"/>
        <end position="359"/>
    </location>
</feature>
<sequence>MIRNVNKEAENAVSNAKSCIYKQKYGDARRSVQEALQLNPDLRFGFEILVISETLFYAKESKEWEERKEYGNPFAYSGIDYYSLLHLNSTATISEVKTRCENLSSCLNWGKKRNDGFNFPCAFVAVSLIGDAKVVLCDQQKRLLFDQTRETWALVDSSPNSGDGEIAFKQAYLDWEPPGFDANCNNVRLRPVKKPRTDYSTVSSCVIGEEQCSSSPVSGCVRVGEEISLESREDVKKRVFDAMPQTPHYHPLDKYKGRLREGMVKAFEAAFVDLSEEIRNLVDPQSLWSRLKGFKEQLTQLEEMGFNVTMLRERLDKLQEIAKREQPSQVAAEEFKADIRNEEAKISFVRTRIMELEGDIEKSKVVIDNRRCKIEELKKDSFKVVEEFKSLAKSTWN</sequence>
<gene>
    <name evidence="4" type="ORF">GIB67_004028</name>
</gene>
<evidence type="ECO:0000313" key="5">
    <source>
        <dbReference type="Proteomes" id="UP000541444"/>
    </source>
</evidence>
<keyword evidence="5" id="KW-1185">Reference proteome</keyword>
<organism evidence="4 5">
    <name type="scientific">Kingdonia uniflora</name>
    <dbReference type="NCBI Taxonomy" id="39325"/>
    <lineage>
        <taxon>Eukaryota</taxon>
        <taxon>Viridiplantae</taxon>
        <taxon>Streptophyta</taxon>
        <taxon>Embryophyta</taxon>
        <taxon>Tracheophyta</taxon>
        <taxon>Spermatophyta</taxon>
        <taxon>Magnoliopsida</taxon>
        <taxon>Ranunculales</taxon>
        <taxon>Circaeasteraceae</taxon>
        <taxon>Kingdonia</taxon>
    </lineage>
</organism>
<dbReference type="InterPro" id="IPR036869">
    <property type="entry name" value="J_dom_sf"/>
</dbReference>
<keyword evidence="2" id="KW-0341">Growth regulation</keyword>
<accession>A0A7J7NR30</accession>
<evidence type="ECO:0000256" key="3">
    <source>
        <dbReference type="SAM" id="Coils"/>
    </source>
</evidence>
<evidence type="ECO:0000313" key="4">
    <source>
        <dbReference type="EMBL" id="KAF6169636.1"/>
    </source>
</evidence>
<dbReference type="Proteomes" id="UP000541444">
    <property type="component" value="Unassembled WGS sequence"/>
</dbReference>
<dbReference type="Pfam" id="PF05266">
    <property type="entry name" value="DUF724"/>
    <property type="match status" value="1"/>
</dbReference>
<evidence type="ECO:0000256" key="1">
    <source>
        <dbReference type="ARBA" id="ARBA00022448"/>
    </source>
</evidence>
<dbReference type="InterPro" id="IPR007930">
    <property type="entry name" value="DUF724"/>
</dbReference>
<dbReference type="OrthoDB" id="687110at2759"/>
<keyword evidence="3" id="KW-0175">Coiled coil</keyword>
<reference evidence="4 5" key="1">
    <citation type="journal article" date="2020" name="IScience">
        <title>Genome Sequencing of the Endangered Kingdonia uniflora (Circaeasteraceae, Ranunculales) Reveals Potential Mechanisms of Evolutionary Specialization.</title>
        <authorList>
            <person name="Sun Y."/>
            <person name="Deng T."/>
            <person name="Zhang A."/>
            <person name="Moore M.J."/>
            <person name="Landis J.B."/>
            <person name="Lin N."/>
            <person name="Zhang H."/>
            <person name="Zhang X."/>
            <person name="Huang J."/>
            <person name="Zhang X."/>
            <person name="Sun H."/>
            <person name="Wang H."/>
        </authorList>
    </citation>
    <scope>NUCLEOTIDE SEQUENCE [LARGE SCALE GENOMIC DNA]</scope>
    <source>
        <strain evidence="4">TB1705</strain>
        <tissue evidence="4">Leaf</tissue>
    </source>
</reference>
<protein>
    <submittedName>
        <fullName evidence="4">Uncharacterized protein</fullName>
    </submittedName>
</protein>
<keyword evidence="1" id="KW-0813">Transport</keyword>
<dbReference type="EMBL" id="JACGCM010000628">
    <property type="protein sequence ID" value="KAF6169636.1"/>
    <property type="molecule type" value="Genomic_DNA"/>
</dbReference>
<proteinExistence type="predicted"/>
<comment type="caution">
    <text evidence="4">The sequence shown here is derived from an EMBL/GenBank/DDBJ whole genome shotgun (WGS) entry which is preliminary data.</text>
</comment>
<name>A0A7J7NR30_9MAGN</name>
<dbReference type="AlphaFoldDB" id="A0A7J7NR30"/>